<reference evidence="2 3" key="1">
    <citation type="submission" date="2024-04" db="EMBL/GenBank/DDBJ databases">
        <authorList>
            <person name="Rising A."/>
            <person name="Reimegard J."/>
            <person name="Sonavane S."/>
            <person name="Akerstrom W."/>
            <person name="Nylinder S."/>
            <person name="Hedman E."/>
            <person name="Kallberg Y."/>
        </authorList>
    </citation>
    <scope>NUCLEOTIDE SEQUENCE [LARGE SCALE GENOMIC DNA]</scope>
</reference>
<dbReference type="Proteomes" id="UP001497382">
    <property type="component" value="Unassembled WGS sequence"/>
</dbReference>
<gene>
    <name evidence="2" type="ORF">LARSCL_LOCUS16528</name>
</gene>
<proteinExistence type="predicted"/>
<protein>
    <submittedName>
        <fullName evidence="2">Uncharacterized protein</fullName>
    </submittedName>
</protein>
<comment type="caution">
    <text evidence="2">The sequence shown here is derived from an EMBL/GenBank/DDBJ whole genome shotgun (WGS) entry which is preliminary data.</text>
</comment>
<keyword evidence="1" id="KW-1133">Transmembrane helix</keyword>
<dbReference type="AlphaFoldDB" id="A0AAV2B3B9"/>
<feature type="transmembrane region" description="Helical" evidence="1">
    <location>
        <begin position="42"/>
        <end position="62"/>
    </location>
</feature>
<keyword evidence="1" id="KW-0472">Membrane</keyword>
<organism evidence="2 3">
    <name type="scientific">Larinioides sclopetarius</name>
    <dbReference type="NCBI Taxonomy" id="280406"/>
    <lineage>
        <taxon>Eukaryota</taxon>
        <taxon>Metazoa</taxon>
        <taxon>Ecdysozoa</taxon>
        <taxon>Arthropoda</taxon>
        <taxon>Chelicerata</taxon>
        <taxon>Arachnida</taxon>
        <taxon>Araneae</taxon>
        <taxon>Araneomorphae</taxon>
        <taxon>Entelegynae</taxon>
        <taxon>Araneoidea</taxon>
        <taxon>Araneidae</taxon>
        <taxon>Larinioides</taxon>
    </lineage>
</organism>
<evidence type="ECO:0000256" key="1">
    <source>
        <dbReference type="SAM" id="Phobius"/>
    </source>
</evidence>
<accession>A0AAV2B3B9</accession>
<keyword evidence="1" id="KW-0812">Transmembrane</keyword>
<dbReference type="EMBL" id="CAXIEN010000265">
    <property type="protein sequence ID" value="CAL1290499.1"/>
    <property type="molecule type" value="Genomic_DNA"/>
</dbReference>
<evidence type="ECO:0000313" key="2">
    <source>
        <dbReference type="EMBL" id="CAL1290499.1"/>
    </source>
</evidence>
<keyword evidence="3" id="KW-1185">Reference proteome</keyword>
<name>A0AAV2B3B9_9ARAC</name>
<evidence type="ECO:0000313" key="3">
    <source>
        <dbReference type="Proteomes" id="UP001497382"/>
    </source>
</evidence>
<sequence>MTLKSKIDEEPVHSNGSENKEYKIKIVWRNGIQFTFLQSGNAVWFIFNVYIGQLENFFFWFGGRWRTVNYRRVLQVLGHVIF</sequence>